<dbReference type="InterPro" id="IPR024607">
    <property type="entry name" value="Sulfatase_CS"/>
</dbReference>
<reference evidence="7" key="1">
    <citation type="submission" date="2017-02" db="EMBL/GenBank/DDBJ databases">
        <title>Comparative genomics and description of representatives of a novel lineage of planctomycetes thriving in anoxic sediments.</title>
        <authorList>
            <person name="Spring S."/>
            <person name="Bunk B."/>
            <person name="Sproer C."/>
        </authorList>
    </citation>
    <scope>NUCLEOTIDE SEQUENCE [LARGE SCALE GENOMIC DNA]</scope>
    <source>
        <strain evidence="7">SM-Chi-D1</strain>
    </source>
</reference>
<name>A0A1Q2MC26_9BACT</name>
<dbReference type="PROSITE" id="PS51318">
    <property type="entry name" value="TAT"/>
    <property type="match status" value="1"/>
</dbReference>
<dbReference type="EMBL" id="CP019646">
    <property type="protein sequence ID" value="AQQ70231.1"/>
    <property type="molecule type" value="Genomic_DNA"/>
</dbReference>
<accession>A0A1Q2MC26</accession>
<dbReference type="Pfam" id="PF00884">
    <property type="entry name" value="Sulfatase"/>
    <property type="match status" value="1"/>
</dbReference>
<dbReference type="Gene3D" id="3.40.720.10">
    <property type="entry name" value="Alkaline Phosphatase, subunit A"/>
    <property type="match status" value="1"/>
</dbReference>
<keyword evidence="3 6" id="KW-0378">Hydrolase</keyword>
<dbReference type="PANTHER" id="PTHR42693:SF53">
    <property type="entry name" value="ENDO-4-O-SULFATASE"/>
    <property type="match status" value="1"/>
</dbReference>
<dbReference type="GO" id="GO:0046872">
    <property type="term" value="F:metal ion binding"/>
    <property type="evidence" value="ECO:0007669"/>
    <property type="project" value="UniProtKB-KW"/>
</dbReference>
<dbReference type="EC" id="3.1.6.1" evidence="6"/>
<evidence type="ECO:0000313" key="6">
    <source>
        <dbReference type="EMBL" id="AQQ70231.1"/>
    </source>
</evidence>
<keyword evidence="4" id="KW-0106">Calcium</keyword>
<feature type="domain" description="Sulfatase N-terminal" evidence="5">
    <location>
        <begin position="43"/>
        <end position="405"/>
    </location>
</feature>
<dbReference type="InterPro" id="IPR050738">
    <property type="entry name" value="Sulfatase"/>
</dbReference>
<dbReference type="AlphaFoldDB" id="A0A1Q2MC26"/>
<evidence type="ECO:0000256" key="4">
    <source>
        <dbReference type="ARBA" id="ARBA00022837"/>
    </source>
</evidence>
<sequence length="529" mass="60820" precursor="true">MSYTKNTRREFIKNSSLATIALGLGNQIGTAGAAQSRGNSDKPNILFIFTDQHRLSAVGAYGAKYCKTPNIDKLAAKGMLFRNTYTSCPMCSPARGTIMTGRYVHKHNINANCGEYTGRLWEIPDNKNILSRRLESAGYQCGYTGKWHLGTDAKDTALPTNRGFIGMDVPGHGDGGHRSKGYQEYLRKNNYKRNMVPGERPHKITGRYGVEKGGIESCVPHYLAEHTISLIDDFSKKNQPFFIWHNFWGPHEPYYPPQEFIDMYKDVHIPEWENFNWKPDNEFGPHRMKRHALGSVSPWSVWEEGLKHYYAFTTYIDYEIGRLMEHLENKGLADNTIVIFSSDHGETLGSHNGMVDKGWSHFEEIQRVPLIVKDPRMDKSQTGKEVDKLISQIDIYPTILDYAGADYDKNIVDGASVKPFVDGRKVEWRDSVIVEFFGIGNMATNMLTCRYENYKYGYTCSNKDELYDLEKDPHEMTNLIDDENYADVVEMMRKRIYTFMCRTHYPGRNYFPGTRLFGYKNHMLENAKF</sequence>
<dbReference type="STRING" id="1851148.SMSP2_00574"/>
<comment type="similarity">
    <text evidence="1">Belongs to the sulfatase family.</text>
</comment>
<dbReference type="InterPro" id="IPR006311">
    <property type="entry name" value="TAT_signal"/>
</dbReference>
<evidence type="ECO:0000259" key="5">
    <source>
        <dbReference type="Pfam" id="PF00884"/>
    </source>
</evidence>
<dbReference type="RefSeq" id="WP_146682509.1">
    <property type="nucleotide sequence ID" value="NZ_CP019646.1"/>
</dbReference>
<proteinExistence type="inferred from homology"/>
<dbReference type="NCBIfam" id="TIGR01409">
    <property type="entry name" value="TAT_signal_seq"/>
    <property type="match status" value="1"/>
</dbReference>
<protein>
    <submittedName>
        <fullName evidence="6">Arylsulfatase</fullName>
        <ecNumber evidence="6">3.1.6.1</ecNumber>
    </submittedName>
</protein>
<dbReference type="InterPro" id="IPR000917">
    <property type="entry name" value="Sulfatase_N"/>
</dbReference>
<dbReference type="GO" id="GO:0004065">
    <property type="term" value="F:arylsulfatase activity"/>
    <property type="evidence" value="ECO:0007669"/>
    <property type="project" value="UniProtKB-EC"/>
</dbReference>
<keyword evidence="7" id="KW-1185">Reference proteome</keyword>
<gene>
    <name evidence="6" type="ORF">SMSP2_00574</name>
</gene>
<dbReference type="InterPro" id="IPR017850">
    <property type="entry name" value="Alkaline_phosphatase_core_sf"/>
</dbReference>
<dbReference type="InterPro" id="IPR019546">
    <property type="entry name" value="TAT_signal_bac_arc"/>
</dbReference>
<evidence type="ECO:0000256" key="2">
    <source>
        <dbReference type="ARBA" id="ARBA00022723"/>
    </source>
</evidence>
<dbReference type="PANTHER" id="PTHR42693">
    <property type="entry name" value="ARYLSULFATASE FAMILY MEMBER"/>
    <property type="match status" value="1"/>
</dbReference>
<dbReference type="Proteomes" id="UP000188181">
    <property type="component" value="Chromosome"/>
</dbReference>
<dbReference type="SUPFAM" id="SSF53649">
    <property type="entry name" value="Alkaline phosphatase-like"/>
    <property type="match status" value="1"/>
</dbReference>
<evidence type="ECO:0000256" key="1">
    <source>
        <dbReference type="ARBA" id="ARBA00008779"/>
    </source>
</evidence>
<organism evidence="6 7">
    <name type="scientific">Limihaloglobus sulfuriphilus</name>
    <dbReference type="NCBI Taxonomy" id="1851148"/>
    <lineage>
        <taxon>Bacteria</taxon>
        <taxon>Pseudomonadati</taxon>
        <taxon>Planctomycetota</taxon>
        <taxon>Phycisphaerae</taxon>
        <taxon>Sedimentisphaerales</taxon>
        <taxon>Sedimentisphaeraceae</taxon>
        <taxon>Limihaloglobus</taxon>
    </lineage>
</organism>
<evidence type="ECO:0000313" key="7">
    <source>
        <dbReference type="Proteomes" id="UP000188181"/>
    </source>
</evidence>
<dbReference type="KEGG" id="pbas:SMSP2_00574"/>
<dbReference type="PROSITE" id="PS00523">
    <property type="entry name" value="SULFATASE_1"/>
    <property type="match status" value="1"/>
</dbReference>
<keyword evidence="2" id="KW-0479">Metal-binding</keyword>
<dbReference type="OrthoDB" id="9762324at2"/>
<evidence type="ECO:0000256" key="3">
    <source>
        <dbReference type="ARBA" id="ARBA00022801"/>
    </source>
</evidence>